<accession>A0AAV3B166</accession>
<reference evidence="1 2" key="1">
    <citation type="submission" date="2008-01" db="EMBL/GenBank/DDBJ databases">
        <title>Yersinia pestis Strain IP275 project at JCVI/TIGR.</title>
        <authorList>
            <person name="Ravel J."/>
            <person name="Eppinger M."/>
            <person name="Fricke W.F."/>
            <person name="Rosovitz M."/>
            <person name="Lindler L.E."/>
            <person name="Bearden S."/>
            <person name="Shriefer M."/>
        </authorList>
    </citation>
    <scope>NUCLEOTIDE SEQUENCE [LARGE SCALE GENOMIC DNA]</scope>
    <source>
        <strain evidence="1 2">IP275</strain>
    </source>
</reference>
<protein>
    <submittedName>
        <fullName evidence="1">Uncharacterized protein</fullName>
    </submittedName>
</protein>
<dbReference type="Proteomes" id="UP000004430">
    <property type="component" value="Unassembled WGS sequence"/>
</dbReference>
<dbReference type="EMBL" id="AAOS02000024">
    <property type="protein sequence ID" value="EDR31247.1"/>
    <property type="molecule type" value="Genomic_DNA"/>
</dbReference>
<gene>
    <name evidence="1" type="ORF">YPIP275_1080</name>
</gene>
<sequence>MFAFDVTNYRYTKIKIKSFLRGNKKIFFNKNQSLRNKTRFLEGVA</sequence>
<dbReference type="AlphaFoldDB" id="A0AAV3B166"/>
<name>A0AAV3B166_YERPE</name>
<evidence type="ECO:0000313" key="1">
    <source>
        <dbReference type="EMBL" id="EDR31247.1"/>
    </source>
</evidence>
<evidence type="ECO:0000313" key="2">
    <source>
        <dbReference type="Proteomes" id="UP000004430"/>
    </source>
</evidence>
<reference evidence="1 2" key="2">
    <citation type="submission" date="2010-03" db="EMBL/GenBank/DDBJ databases">
        <authorList>
            <person name="Payne S.H."/>
            <person name="Sutton G.G."/>
        </authorList>
    </citation>
    <scope>NUCLEOTIDE SEQUENCE [LARGE SCALE GENOMIC DNA]</scope>
    <source>
        <strain evidence="1 2">IP275</strain>
    </source>
</reference>
<organism evidence="1 2">
    <name type="scientific">Yersinia pestis biovar Orientalis str. IP275</name>
    <dbReference type="NCBI Taxonomy" id="373665"/>
    <lineage>
        <taxon>Bacteria</taxon>
        <taxon>Pseudomonadati</taxon>
        <taxon>Pseudomonadota</taxon>
        <taxon>Gammaproteobacteria</taxon>
        <taxon>Enterobacterales</taxon>
        <taxon>Yersiniaceae</taxon>
        <taxon>Yersinia</taxon>
    </lineage>
</organism>
<proteinExistence type="predicted"/>
<comment type="caution">
    <text evidence="1">The sequence shown here is derived from an EMBL/GenBank/DDBJ whole genome shotgun (WGS) entry which is preliminary data.</text>
</comment>